<sequence length="455" mass="49494">MDSQTTVKTTFKDASLPSYLIKPKDPTQNRLSEDDTEISIFDARRYFSDDDDGPSKDMIRRQQQQERSQDDFHSVPRISSVSSVDSYGRNFRTGSFQATPTASSEASWNSQTGLLSNPPGSASVSRRTLSPDRSSKRSTAHGKKWFFLGRKSCCCAGKKSVQVKEVTLDCRPRSRSVLVINPERISVDKGNQRHENVEIEQDNINGFSSPGQHRVFDSAVSFSFPVLKAPDVQATKTAVIKGIIAKPMVNPVKHQLQSVSRFSSMENTVNARGFVNPGSPTARDDDVGSDGSSDLFEIESFSSTPTTLYNAVCSTKDSLEEDSTCDARRFASSINGISKNIDQYGRRISVDEAEGYDDKANFSASAVEIGVLRRRMEETGGEDGGKIRKGDELMLMSCRQEKAASVGPPAVKCMVAEGATILPLKAGGSRPPRPNKPPLGRSYSGSAGLSVAFAA</sequence>
<organism evidence="2 3">
    <name type="scientific">Sesamum alatum</name>
    <dbReference type="NCBI Taxonomy" id="300844"/>
    <lineage>
        <taxon>Eukaryota</taxon>
        <taxon>Viridiplantae</taxon>
        <taxon>Streptophyta</taxon>
        <taxon>Embryophyta</taxon>
        <taxon>Tracheophyta</taxon>
        <taxon>Spermatophyta</taxon>
        <taxon>Magnoliopsida</taxon>
        <taxon>eudicotyledons</taxon>
        <taxon>Gunneridae</taxon>
        <taxon>Pentapetalae</taxon>
        <taxon>asterids</taxon>
        <taxon>lamiids</taxon>
        <taxon>Lamiales</taxon>
        <taxon>Pedaliaceae</taxon>
        <taxon>Sesamum</taxon>
    </lineage>
</organism>
<dbReference type="Proteomes" id="UP001293254">
    <property type="component" value="Unassembled WGS sequence"/>
</dbReference>
<accession>A0AAE1YL24</accession>
<keyword evidence="2" id="KW-0808">Transferase</keyword>
<gene>
    <name evidence="2" type="ORF">Salat_0961500</name>
</gene>
<dbReference type="GO" id="GO:0016301">
    <property type="term" value="F:kinase activity"/>
    <property type="evidence" value="ECO:0007669"/>
    <property type="project" value="UniProtKB-KW"/>
</dbReference>
<dbReference type="EMBL" id="JACGWO010000003">
    <property type="protein sequence ID" value="KAK4431994.1"/>
    <property type="molecule type" value="Genomic_DNA"/>
</dbReference>
<dbReference type="PANTHER" id="PTHR33781:SF1">
    <property type="entry name" value="PROTEIN PHYTOCHROME KINASE SUBSTRATE 4"/>
    <property type="match status" value="1"/>
</dbReference>
<feature type="region of interest" description="Disordered" evidence="1">
    <location>
        <begin position="95"/>
        <end position="137"/>
    </location>
</feature>
<name>A0AAE1YL24_9LAMI</name>
<feature type="compositionally biased region" description="Basic and acidic residues" evidence="1">
    <location>
        <begin position="22"/>
        <end position="33"/>
    </location>
</feature>
<evidence type="ECO:0000313" key="3">
    <source>
        <dbReference type="Proteomes" id="UP001293254"/>
    </source>
</evidence>
<protein>
    <submittedName>
        <fullName evidence="2">Protein PHYTOCHROME KINASE SUBSTRATE 4</fullName>
    </submittedName>
</protein>
<reference evidence="2" key="1">
    <citation type="submission" date="2020-06" db="EMBL/GenBank/DDBJ databases">
        <authorList>
            <person name="Li T."/>
            <person name="Hu X."/>
            <person name="Zhang T."/>
            <person name="Song X."/>
            <person name="Zhang H."/>
            <person name="Dai N."/>
            <person name="Sheng W."/>
            <person name="Hou X."/>
            <person name="Wei L."/>
        </authorList>
    </citation>
    <scope>NUCLEOTIDE SEQUENCE</scope>
    <source>
        <strain evidence="2">3651</strain>
        <tissue evidence="2">Leaf</tissue>
    </source>
</reference>
<evidence type="ECO:0000313" key="2">
    <source>
        <dbReference type="EMBL" id="KAK4431994.1"/>
    </source>
</evidence>
<feature type="region of interest" description="Disordered" evidence="1">
    <location>
        <begin position="1"/>
        <end position="79"/>
    </location>
</feature>
<keyword evidence="3" id="KW-1185">Reference proteome</keyword>
<feature type="compositionally biased region" description="Basic and acidic residues" evidence="1">
    <location>
        <begin position="42"/>
        <end position="74"/>
    </location>
</feature>
<dbReference type="AlphaFoldDB" id="A0AAE1YL24"/>
<dbReference type="PANTHER" id="PTHR33781">
    <property type="entry name" value="PROTEIN PHYTOCHROME KINASE SUBSTRATE 1-RELATED"/>
    <property type="match status" value="1"/>
</dbReference>
<feature type="compositionally biased region" description="Polar residues" evidence="1">
    <location>
        <begin position="95"/>
        <end position="128"/>
    </location>
</feature>
<reference evidence="2" key="2">
    <citation type="journal article" date="2024" name="Plant">
        <title>Genomic evolution and insights into agronomic trait innovations of Sesamum species.</title>
        <authorList>
            <person name="Miao H."/>
            <person name="Wang L."/>
            <person name="Qu L."/>
            <person name="Liu H."/>
            <person name="Sun Y."/>
            <person name="Le M."/>
            <person name="Wang Q."/>
            <person name="Wei S."/>
            <person name="Zheng Y."/>
            <person name="Lin W."/>
            <person name="Duan Y."/>
            <person name="Cao H."/>
            <person name="Xiong S."/>
            <person name="Wang X."/>
            <person name="Wei L."/>
            <person name="Li C."/>
            <person name="Ma Q."/>
            <person name="Ju M."/>
            <person name="Zhao R."/>
            <person name="Li G."/>
            <person name="Mu C."/>
            <person name="Tian Q."/>
            <person name="Mei H."/>
            <person name="Zhang T."/>
            <person name="Gao T."/>
            <person name="Zhang H."/>
        </authorList>
    </citation>
    <scope>NUCLEOTIDE SEQUENCE</scope>
    <source>
        <strain evidence="2">3651</strain>
    </source>
</reference>
<evidence type="ECO:0000256" key="1">
    <source>
        <dbReference type="SAM" id="MobiDB-lite"/>
    </source>
</evidence>
<feature type="region of interest" description="Disordered" evidence="1">
    <location>
        <begin position="424"/>
        <end position="455"/>
    </location>
</feature>
<comment type="caution">
    <text evidence="2">The sequence shown here is derived from an EMBL/GenBank/DDBJ whole genome shotgun (WGS) entry which is preliminary data.</text>
</comment>
<feature type="region of interest" description="Disordered" evidence="1">
    <location>
        <begin position="270"/>
        <end position="290"/>
    </location>
</feature>
<proteinExistence type="predicted"/>
<keyword evidence="2" id="KW-0418">Kinase</keyword>
<dbReference type="InterPro" id="IPR039615">
    <property type="entry name" value="PKS"/>
</dbReference>
<dbReference type="GO" id="GO:0009638">
    <property type="term" value="P:phototropism"/>
    <property type="evidence" value="ECO:0007669"/>
    <property type="project" value="InterPro"/>
</dbReference>